<evidence type="ECO:0000313" key="2">
    <source>
        <dbReference type="EMBL" id="OWY90351.1"/>
    </source>
</evidence>
<dbReference type="EMBL" id="NBNE01023187">
    <property type="protein sequence ID" value="OWY90351.1"/>
    <property type="molecule type" value="Genomic_DNA"/>
</dbReference>
<protein>
    <recommendedName>
        <fullName evidence="4">C3H1-type domain-containing protein</fullName>
    </recommendedName>
</protein>
<comment type="caution">
    <text evidence="2">The sequence shown here is derived from an EMBL/GenBank/DDBJ whole genome shotgun (WGS) entry which is preliminary data.</text>
</comment>
<evidence type="ECO:0008006" key="4">
    <source>
        <dbReference type="Google" id="ProtNLM"/>
    </source>
</evidence>
<gene>
    <name evidence="2" type="ORF">PHMEG_00041555</name>
</gene>
<reference evidence="3" key="1">
    <citation type="submission" date="2017-03" db="EMBL/GenBank/DDBJ databases">
        <title>Phytopthora megakarya and P. palmivora, two closely related causual agents of cacao black pod achieved similar genome size and gene model numbers by different mechanisms.</title>
        <authorList>
            <person name="Ali S."/>
            <person name="Shao J."/>
            <person name="Larry D.J."/>
            <person name="Kronmiller B."/>
            <person name="Shen D."/>
            <person name="Strem M.D."/>
            <person name="Melnick R.L."/>
            <person name="Guiltinan M.J."/>
            <person name="Tyler B.M."/>
            <person name="Meinhardt L.W."/>
            <person name="Bailey B.A."/>
        </authorList>
    </citation>
    <scope>NUCLEOTIDE SEQUENCE [LARGE SCALE GENOMIC DNA]</scope>
    <source>
        <strain evidence="3">zdho120</strain>
    </source>
</reference>
<accession>A0A225UBM6</accession>
<dbReference type="Proteomes" id="UP000198211">
    <property type="component" value="Unassembled WGS sequence"/>
</dbReference>
<evidence type="ECO:0000256" key="1">
    <source>
        <dbReference type="SAM" id="MobiDB-lite"/>
    </source>
</evidence>
<feature type="non-terminal residue" evidence="2">
    <location>
        <position position="1"/>
    </location>
</feature>
<feature type="region of interest" description="Disordered" evidence="1">
    <location>
        <begin position="117"/>
        <end position="154"/>
    </location>
</feature>
<dbReference type="AlphaFoldDB" id="A0A225UBM6"/>
<sequence length="212" mass="23501">MHCKRALWNDEVAAAEKGTNLWDFSSRNSYSQPARISLDTISTTSRPPTSSRKRKLLSFAIPTTLAQIPKCRACFAFWINTKFSLFRNTVRSEGLATAVKISTQFQRSDDKLAALRESCDGPKSTPSTRSRPAEHSKTARRTPGSNRIPPEIYATLPRGEDGKTLCLKYMSKTGCHFSNCSYGHFRPTSLSAEAKPAVTERWGGLGTSFSDL</sequence>
<organism evidence="2 3">
    <name type="scientific">Phytophthora megakarya</name>
    <dbReference type="NCBI Taxonomy" id="4795"/>
    <lineage>
        <taxon>Eukaryota</taxon>
        <taxon>Sar</taxon>
        <taxon>Stramenopiles</taxon>
        <taxon>Oomycota</taxon>
        <taxon>Peronosporomycetes</taxon>
        <taxon>Peronosporales</taxon>
        <taxon>Peronosporaceae</taxon>
        <taxon>Phytophthora</taxon>
    </lineage>
</organism>
<proteinExistence type="predicted"/>
<name>A0A225UBM6_9STRA</name>
<keyword evidence="3" id="KW-1185">Reference proteome</keyword>
<evidence type="ECO:0000313" key="3">
    <source>
        <dbReference type="Proteomes" id="UP000198211"/>
    </source>
</evidence>